<feature type="transmembrane region" description="Helical" evidence="1">
    <location>
        <begin position="7"/>
        <end position="28"/>
    </location>
</feature>
<reference evidence="2 3" key="1">
    <citation type="submission" date="2017-08" db="EMBL/GenBank/DDBJ databases">
        <title>Draft genome sequence of filamentous cyanobacterium Calothrix elsteri CCALA 953.</title>
        <authorList>
            <person name="Gagunashvili A.N."/>
            <person name="Elster J."/>
            <person name="Andresson O.S."/>
        </authorList>
    </citation>
    <scope>NUCLEOTIDE SEQUENCE [LARGE SCALE GENOMIC DNA]</scope>
    <source>
        <strain evidence="2 3">CCALA 953</strain>
    </source>
</reference>
<keyword evidence="3" id="KW-1185">Reference proteome</keyword>
<proteinExistence type="predicted"/>
<dbReference type="AlphaFoldDB" id="A0A2A2TK54"/>
<protein>
    <submittedName>
        <fullName evidence="2">Uncharacterized protein</fullName>
    </submittedName>
</protein>
<keyword evidence="1" id="KW-1133">Transmembrane helix</keyword>
<dbReference type="EMBL" id="NTFS01000092">
    <property type="protein sequence ID" value="PAX56123.1"/>
    <property type="molecule type" value="Genomic_DNA"/>
</dbReference>
<gene>
    <name evidence="2" type="ORF">CK510_10650</name>
</gene>
<sequence>MENTQDFLNVLTITLVLAFVSLIILDLFTGLVDLWNQLDNHEIKVQHQLPHKLETRRNVTLPYLKIANEVVKNISSCADIAANNVNTEALALLIQKLPQSRIRTAARRLGIADRVDGKYQKLGVLRMQLKGKLESQPMEVAQVLKGLETA</sequence>
<evidence type="ECO:0000313" key="2">
    <source>
        <dbReference type="EMBL" id="PAX56123.1"/>
    </source>
</evidence>
<comment type="caution">
    <text evidence="2">The sequence shown here is derived from an EMBL/GenBank/DDBJ whole genome shotgun (WGS) entry which is preliminary data.</text>
</comment>
<accession>A0A2A2TK54</accession>
<evidence type="ECO:0000313" key="3">
    <source>
        <dbReference type="Proteomes" id="UP000218238"/>
    </source>
</evidence>
<evidence type="ECO:0000256" key="1">
    <source>
        <dbReference type="SAM" id="Phobius"/>
    </source>
</evidence>
<dbReference type="Proteomes" id="UP000218238">
    <property type="component" value="Unassembled WGS sequence"/>
</dbReference>
<dbReference type="OrthoDB" id="517144at2"/>
<keyword evidence="1" id="KW-0472">Membrane</keyword>
<keyword evidence="1" id="KW-0812">Transmembrane</keyword>
<organism evidence="2 3">
    <name type="scientific">Brunnivagina elsteri CCALA 953</name>
    <dbReference type="NCBI Taxonomy" id="987040"/>
    <lineage>
        <taxon>Bacteria</taxon>
        <taxon>Bacillati</taxon>
        <taxon>Cyanobacteriota</taxon>
        <taxon>Cyanophyceae</taxon>
        <taxon>Nostocales</taxon>
        <taxon>Calotrichaceae</taxon>
        <taxon>Brunnivagina</taxon>
    </lineage>
</organism>
<name>A0A2A2TK54_9CYAN</name>
<dbReference type="RefSeq" id="WP_095721675.1">
    <property type="nucleotide sequence ID" value="NZ_NTFS01000092.1"/>
</dbReference>